<gene>
    <name evidence="2" type="ORF">GCM10009745_52380</name>
</gene>
<name>A0ABN2I6X6_9ACTN</name>
<reference evidence="2 3" key="1">
    <citation type="journal article" date="2019" name="Int. J. Syst. Evol. Microbiol.">
        <title>The Global Catalogue of Microorganisms (GCM) 10K type strain sequencing project: providing services to taxonomists for standard genome sequencing and annotation.</title>
        <authorList>
            <consortium name="The Broad Institute Genomics Platform"/>
            <consortium name="The Broad Institute Genome Sequencing Center for Infectious Disease"/>
            <person name="Wu L."/>
            <person name="Ma J."/>
        </authorList>
    </citation>
    <scope>NUCLEOTIDE SEQUENCE [LARGE SCALE GENOMIC DNA]</scope>
    <source>
        <strain evidence="2 3">JCM 14307</strain>
    </source>
</reference>
<dbReference type="EMBL" id="BAAANF010000017">
    <property type="protein sequence ID" value="GAA1699344.1"/>
    <property type="molecule type" value="Genomic_DNA"/>
</dbReference>
<accession>A0ABN2I6X6</accession>
<sequence length="91" mass="9419">MAVVPPGEATSNIIPTANAGASPKTFTIPKQITGNNTTWVPNATSTALGIRATRAKSPVVRLNPSPNMMIANAIGNKTEVSTESDKVVFPS</sequence>
<protein>
    <submittedName>
        <fullName evidence="2">Uncharacterized protein</fullName>
    </submittedName>
</protein>
<evidence type="ECO:0000313" key="2">
    <source>
        <dbReference type="EMBL" id="GAA1699344.1"/>
    </source>
</evidence>
<dbReference type="Proteomes" id="UP001500280">
    <property type="component" value="Unassembled WGS sequence"/>
</dbReference>
<evidence type="ECO:0000256" key="1">
    <source>
        <dbReference type="SAM" id="MobiDB-lite"/>
    </source>
</evidence>
<evidence type="ECO:0000313" key="3">
    <source>
        <dbReference type="Proteomes" id="UP001500280"/>
    </source>
</evidence>
<organism evidence="2 3">
    <name type="scientific">Kribbella yunnanensis</name>
    <dbReference type="NCBI Taxonomy" id="190194"/>
    <lineage>
        <taxon>Bacteria</taxon>
        <taxon>Bacillati</taxon>
        <taxon>Actinomycetota</taxon>
        <taxon>Actinomycetes</taxon>
        <taxon>Propionibacteriales</taxon>
        <taxon>Kribbellaceae</taxon>
        <taxon>Kribbella</taxon>
    </lineage>
</organism>
<feature type="region of interest" description="Disordered" evidence="1">
    <location>
        <begin position="1"/>
        <end position="21"/>
    </location>
</feature>
<keyword evidence="3" id="KW-1185">Reference proteome</keyword>
<comment type="caution">
    <text evidence="2">The sequence shown here is derived from an EMBL/GenBank/DDBJ whole genome shotgun (WGS) entry which is preliminary data.</text>
</comment>
<proteinExistence type="predicted"/>